<keyword evidence="1" id="KW-1133">Transmembrane helix</keyword>
<comment type="caution">
    <text evidence="2">The sequence shown here is derived from an EMBL/GenBank/DDBJ whole genome shotgun (WGS) entry which is preliminary data.</text>
</comment>
<protein>
    <submittedName>
        <fullName evidence="2">Uncharacterized protein</fullName>
    </submittedName>
</protein>
<feature type="transmembrane region" description="Helical" evidence="1">
    <location>
        <begin position="46"/>
        <end position="71"/>
    </location>
</feature>
<name>A0A2I0J608_PUNGR</name>
<keyword evidence="1" id="KW-0472">Membrane</keyword>
<evidence type="ECO:0000313" key="2">
    <source>
        <dbReference type="EMBL" id="PKI51668.1"/>
    </source>
</evidence>
<keyword evidence="1" id="KW-0812">Transmembrane</keyword>
<keyword evidence="3" id="KW-1185">Reference proteome</keyword>
<evidence type="ECO:0000313" key="3">
    <source>
        <dbReference type="Proteomes" id="UP000233551"/>
    </source>
</evidence>
<gene>
    <name evidence="2" type="ORF">CRG98_027970</name>
</gene>
<proteinExistence type="predicted"/>
<reference evidence="2 3" key="1">
    <citation type="submission" date="2017-11" db="EMBL/GenBank/DDBJ databases">
        <title>De-novo sequencing of pomegranate (Punica granatum L.) genome.</title>
        <authorList>
            <person name="Akparov Z."/>
            <person name="Amiraslanov A."/>
            <person name="Hajiyeva S."/>
            <person name="Abbasov M."/>
            <person name="Kaur K."/>
            <person name="Hamwieh A."/>
            <person name="Solovyev V."/>
            <person name="Salamov A."/>
            <person name="Braich B."/>
            <person name="Kosarev P."/>
            <person name="Mahmoud A."/>
            <person name="Hajiyev E."/>
            <person name="Babayeva S."/>
            <person name="Izzatullayeva V."/>
            <person name="Mammadov A."/>
            <person name="Mammadov A."/>
            <person name="Sharifova S."/>
            <person name="Ojaghi J."/>
            <person name="Eynullazada K."/>
            <person name="Bayramov B."/>
            <person name="Abdulazimova A."/>
            <person name="Shahmuradov I."/>
        </authorList>
    </citation>
    <scope>NUCLEOTIDE SEQUENCE [LARGE SCALE GENOMIC DNA]</scope>
    <source>
        <strain evidence="3">cv. AG2017</strain>
        <tissue evidence="2">Leaf</tissue>
    </source>
</reference>
<accession>A0A2I0J608</accession>
<dbReference type="AlphaFoldDB" id="A0A2I0J608"/>
<sequence length="101" mass="10945">MAVLSIHPLDQVISNACHRSRGITLFEETLDVSDGIPCGLDHHVQLVVIIVTAEQPIGVLILPGIFAGIFARMRRRKAAFQHQQMGQGGFGVMDLNAQITG</sequence>
<evidence type="ECO:0000256" key="1">
    <source>
        <dbReference type="SAM" id="Phobius"/>
    </source>
</evidence>
<dbReference type="Proteomes" id="UP000233551">
    <property type="component" value="Unassembled WGS sequence"/>
</dbReference>
<dbReference type="EMBL" id="PGOL01002001">
    <property type="protein sequence ID" value="PKI51668.1"/>
    <property type="molecule type" value="Genomic_DNA"/>
</dbReference>
<organism evidence="2 3">
    <name type="scientific">Punica granatum</name>
    <name type="common">Pomegranate</name>
    <dbReference type="NCBI Taxonomy" id="22663"/>
    <lineage>
        <taxon>Eukaryota</taxon>
        <taxon>Viridiplantae</taxon>
        <taxon>Streptophyta</taxon>
        <taxon>Embryophyta</taxon>
        <taxon>Tracheophyta</taxon>
        <taxon>Spermatophyta</taxon>
        <taxon>Magnoliopsida</taxon>
        <taxon>eudicotyledons</taxon>
        <taxon>Gunneridae</taxon>
        <taxon>Pentapetalae</taxon>
        <taxon>rosids</taxon>
        <taxon>malvids</taxon>
        <taxon>Myrtales</taxon>
        <taxon>Lythraceae</taxon>
        <taxon>Punica</taxon>
    </lineage>
</organism>